<evidence type="ECO:0000313" key="3">
    <source>
        <dbReference type="Proteomes" id="UP000308054"/>
    </source>
</evidence>
<evidence type="ECO:0000313" key="2">
    <source>
        <dbReference type="EMBL" id="TGY89360.1"/>
    </source>
</evidence>
<dbReference type="AlphaFoldDB" id="A0A4S2H1D6"/>
<proteinExistence type="predicted"/>
<evidence type="ECO:0000259" key="1">
    <source>
        <dbReference type="Pfam" id="PF13924"/>
    </source>
</evidence>
<organism evidence="2 3">
    <name type="scientific">Marinicauda algicola</name>
    <dbReference type="NCBI Taxonomy" id="2029849"/>
    <lineage>
        <taxon>Bacteria</taxon>
        <taxon>Pseudomonadati</taxon>
        <taxon>Pseudomonadota</taxon>
        <taxon>Alphaproteobacteria</taxon>
        <taxon>Maricaulales</taxon>
        <taxon>Maricaulaceae</taxon>
        <taxon>Marinicauda</taxon>
    </lineage>
</organism>
<protein>
    <submittedName>
        <fullName evidence="2">Lipocalin-like domain protein</fullName>
    </submittedName>
</protein>
<keyword evidence="3" id="KW-1185">Reference proteome</keyword>
<gene>
    <name evidence="2" type="ORF">E5163_06405</name>
</gene>
<dbReference type="OrthoDB" id="118834at2"/>
<dbReference type="EMBL" id="SRXW01000002">
    <property type="protein sequence ID" value="TGY89360.1"/>
    <property type="molecule type" value="Genomic_DNA"/>
</dbReference>
<dbReference type="Pfam" id="PF13924">
    <property type="entry name" value="Lipocalin_5"/>
    <property type="match status" value="1"/>
</dbReference>
<dbReference type="Proteomes" id="UP000308054">
    <property type="component" value="Unassembled WGS sequence"/>
</dbReference>
<reference evidence="2 3" key="1">
    <citation type="journal article" date="2017" name="Int. J. Syst. Evol. Microbiol.">
        <title>Marinicauda algicola sp. nov., isolated from a marine red alga Rhodosorus marinus.</title>
        <authorList>
            <person name="Jeong S.E."/>
            <person name="Jeon S.H."/>
            <person name="Chun B.H."/>
            <person name="Kim D.W."/>
            <person name="Jeon C.O."/>
        </authorList>
    </citation>
    <scope>NUCLEOTIDE SEQUENCE [LARGE SCALE GENOMIC DNA]</scope>
    <source>
        <strain evidence="2 3">JCM 31718</strain>
    </source>
</reference>
<dbReference type="InterPro" id="IPR024311">
    <property type="entry name" value="Lipocalin-like"/>
</dbReference>
<sequence>MSDGSVTRDYDAAPQGRLMIDDAGRYALQIFSAERPNFAAGDKAGGTDAEMRAAVIGSSTHFGSLSVDWAAQTLRFAIEDSSFPNWRGQVQTRSFTLRDNVLSWQVPPRPDGTVPISVWRRDTSSTVSRP</sequence>
<accession>A0A4S2H1D6</accession>
<comment type="caution">
    <text evidence="2">The sequence shown here is derived from an EMBL/GenBank/DDBJ whole genome shotgun (WGS) entry which is preliminary data.</text>
</comment>
<name>A0A4S2H1D6_9PROT</name>
<feature type="domain" description="Lipocalin-like" evidence="1">
    <location>
        <begin position="4"/>
        <end position="111"/>
    </location>
</feature>